<dbReference type="STRING" id="1548018.LS64_14550"/>
<protein>
    <submittedName>
        <fullName evidence="2">Uncharacterized protein</fullName>
    </submittedName>
</protein>
<reference evidence="2 3" key="2">
    <citation type="journal article" date="2016" name="Infect. Immun.">
        <title>Helicobacter saguini, a Novel Helicobacter Isolated from Cotton-Top Tamarins with Ulcerative Colitis, Has Proinflammatory Properties and Induces Typhlocolitis and Dysplasia in Gnotobiotic IL-10-/- Mice.</title>
        <authorList>
            <person name="Shen Z."/>
            <person name="Mannion A."/>
            <person name="Whary M.T."/>
            <person name="Muthupalani S."/>
            <person name="Sheh A."/>
            <person name="Feng Y."/>
            <person name="Gong G."/>
            <person name="Vandamme P."/>
            <person name="Holcombe H.R."/>
            <person name="Paster B.J."/>
            <person name="Fox J.G."/>
        </authorList>
    </citation>
    <scope>NUCLEOTIDE SEQUENCE [LARGE SCALE GENOMIC DNA]</scope>
    <source>
        <strain evidence="2 3">MIT 97-6194</strain>
    </source>
</reference>
<dbReference type="Proteomes" id="UP000477070">
    <property type="component" value="Unassembled WGS sequence"/>
</dbReference>
<dbReference type="AlphaFoldDB" id="A0A347VT44"/>
<dbReference type="Proteomes" id="UP000029714">
    <property type="component" value="Unassembled WGS sequence"/>
</dbReference>
<organism evidence="2 3">
    <name type="scientific">Helicobacter saguini</name>
    <dbReference type="NCBI Taxonomy" id="1548018"/>
    <lineage>
        <taxon>Bacteria</taxon>
        <taxon>Pseudomonadati</taxon>
        <taxon>Campylobacterota</taxon>
        <taxon>Epsilonproteobacteria</taxon>
        <taxon>Campylobacterales</taxon>
        <taxon>Helicobacteraceae</taxon>
        <taxon>Helicobacter</taxon>
    </lineage>
</organism>
<reference evidence="2 3" key="1">
    <citation type="journal article" date="2014" name="Genome Announc.">
        <title>Draft genome sequences of eight enterohepatic helicobacter species isolated from both laboratory and wild rodents.</title>
        <authorList>
            <person name="Sheh A."/>
            <person name="Shen Z."/>
            <person name="Fox J.G."/>
        </authorList>
    </citation>
    <scope>NUCLEOTIDE SEQUENCE [LARGE SCALE GENOMIC DNA]</scope>
    <source>
        <strain evidence="2 3">MIT 97-6194</strain>
    </source>
</reference>
<accession>A0A347VT44</accession>
<gene>
    <name evidence="1" type="ORF">DCO61_05275</name>
    <name evidence="2" type="ORF">LS64_011375</name>
</gene>
<comment type="caution">
    <text evidence="2">The sequence shown here is derived from an EMBL/GenBank/DDBJ whole genome shotgun (WGS) entry which is preliminary data.</text>
</comment>
<dbReference type="OrthoDB" id="240197at68525"/>
<reference evidence="1 4" key="4">
    <citation type="submission" date="2019-12" db="EMBL/GenBank/DDBJ databases">
        <title>Multi-Generational Helicobacter saguini Isolates.</title>
        <authorList>
            <person name="Mannion A."/>
            <person name="Shen Z."/>
            <person name="Fox J.G."/>
        </authorList>
    </citation>
    <scope>NUCLEOTIDE SEQUENCE [LARGE SCALE GENOMIC DNA]</scope>
    <source>
        <strain evidence="1">16-048</strain>
        <strain evidence="4">16-048 (F4)</strain>
    </source>
</reference>
<dbReference type="EMBL" id="QBIU01000001">
    <property type="protein sequence ID" value="MWV69433.1"/>
    <property type="molecule type" value="Genomic_DNA"/>
</dbReference>
<proteinExistence type="predicted"/>
<evidence type="ECO:0000313" key="3">
    <source>
        <dbReference type="Proteomes" id="UP000029714"/>
    </source>
</evidence>
<keyword evidence="3" id="KW-1185">Reference proteome</keyword>
<evidence type="ECO:0000313" key="4">
    <source>
        <dbReference type="Proteomes" id="UP000477070"/>
    </source>
</evidence>
<dbReference type="RefSeq" id="WP_034574001.1">
    <property type="nucleotide sequence ID" value="NZ_JRMP02000028.1"/>
</dbReference>
<dbReference type="EMBL" id="JRMP02000028">
    <property type="protein sequence ID" value="TLD91752.1"/>
    <property type="molecule type" value="Genomic_DNA"/>
</dbReference>
<sequence>MAISWTFIERNLERYFGDRVYVFQHIPQDKLNEAMNAFDISQWHDIAGVYYDTIFGACDEGVVFTGLKVVFKTDSTSVREYEYEKIHDVEMRGKEVFVNFERDNYLYEANVSYAMMESYRPKFANFMNDMLKACRFDVFKWLQGQMPKLSNNEKAKEISYIMSEDFVLSQIALGFMPDAENTTDIDGNKIWHSEIPNKEEDGKAVGLYEIMPDERKSPKILFCEKAMYMKYKPNLTLHIKYYQIKKAEIQGGRLILNVSYSNTFDISHVIDPLDYQNFVSFIDKLVYNLENFGFKDARDAGYMIGLKR</sequence>
<reference evidence="2" key="3">
    <citation type="submission" date="2018-04" db="EMBL/GenBank/DDBJ databases">
        <authorList>
            <person name="Sheh A."/>
            <person name="Shen Z."/>
            <person name="Mannion A.J."/>
            <person name="Fox J.G."/>
        </authorList>
    </citation>
    <scope>NUCLEOTIDE SEQUENCE</scope>
    <source>
        <strain evidence="2">MIT 97-6194</strain>
    </source>
</reference>
<evidence type="ECO:0000313" key="1">
    <source>
        <dbReference type="EMBL" id="MWV69433.1"/>
    </source>
</evidence>
<name>A0A347VT44_9HELI</name>
<evidence type="ECO:0000313" key="2">
    <source>
        <dbReference type="EMBL" id="TLD91752.1"/>
    </source>
</evidence>